<gene>
    <name evidence="6" type="ORF">apy_14660</name>
</gene>
<comment type="catalytic activity">
    <reaction evidence="3">
        <text>tRNA(His) + L-histidine + ATP = L-histidyl-tRNA(His) + AMP + diphosphate + H(+)</text>
        <dbReference type="Rhea" id="RHEA:17313"/>
        <dbReference type="Rhea" id="RHEA-COMP:9665"/>
        <dbReference type="Rhea" id="RHEA-COMP:9689"/>
        <dbReference type="ChEBI" id="CHEBI:15378"/>
        <dbReference type="ChEBI" id="CHEBI:30616"/>
        <dbReference type="ChEBI" id="CHEBI:33019"/>
        <dbReference type="ChEBI" id="CHEBI:57595"/>
        <dbReference type="ChEBI" id="CHEBI:78442"/>
        <dbReference type="ChEBI" id="CHEBI:78527"/>
        <dbReference type="ChEBI" id="CHEBI:456215"/>
        <dbReference type="EC" id="6.1.1.21"/>
    </reaction>
</comment>
<sequence>VNDRRLLAGVFEEELGFDNPLPIYRAIDKLDKIGVEGVRRELERLGLSGSIVERIMEIISWRGRPGEVLESVRRGYGSNEKVREALDHLEEMLSLADDKRVELDMSLVRGLDYYTGPILEVVLDEPRIGSVAGGGRYDGLVGMFVGREIPATGVSIGIERIIDAGLELGVYSLDVKTVAQVAVVVLDRRYYRYAWAAARLLRRGGLNVRIDLSRASGQVQRRKASRLGIPVLAFVGAKEAEGGFLTLYSAAKGERVAVPL</sequence>
<dbReference type="AlphaFoldDB" id="A0A401HBC8"/>
<feature type="domain" description="Anticodon-binding" evidence="4">
    <location>
        <begin position="180"/>
        <end position="260"/>
    </location>
</feature>
<evidence type="ECO:0000259" key="5">
    <source>
        <dbReference type="Pfam" id="PF13393"/>
    </source>
</evidence>
<dbReference type="EMBL" id="BDMD01000092">
    <property type="protein sequence ID" value="GBF09741.1"/>
    <property type="molecule type" value="Genomic_DNA"/>
</dbReference>
<dbReference type="SUPFAM" id="SSF55681">
    <property type="entry name" value="Class II aaRS and biotin synthetases"/>
    <property type="match status" value="1"/>
</dbReference>
<evidence type="ECO:0000313" key="7">
    <source>
        <dbReference type="Proteomes" id="UP000291213"/>
    </source>
</evidence>
<evidence type="ECO:0000256" key="1">
    <source>
        <dbReference type="ARBA" id="ARBA00012815"/>
    </source>
</evidence>
<dbReference type="InterPro" id="IPR036621">
    <property type="entry name" value="Anticodon-bd_dom_sf"/>
</dbReference>
<dbReference type="GO" id="GO:0004821">
    <property type="term" value="F:histidine-tRNA ligase activity"/>
    <property type="evidence" value="ECO:0007669"/>
    <property type="project" value="UniProtKB-EC"/>
</dbReference>
<dbReference type="Pfam" id="PF03129">
    <property type="entry name" value="HGTP_anticodon"/>
    <property type="match status" value="1"/>
</dbReference>
<dbReference type="RefSeq" id="WP_131160676.1">
    <property type="nucleotide sequence ID" value="NZ_BDMD01000092.1"/>
</dbReference>
<comment type="caution">
    <text evidence="6">The sequence shown here is derived from an EMBL/GenBank/DDBJ whole genome shotgun (WGS) entry which is preliminary data.</text>
</comment>
<dbReference type="EC" id="6.1.1.21" evidence="1"/>
<dbReference type="InterPro" id="IPR045864">
    <property type="entry name" value="aa-tRNA-synth_II/BPL/LPL"/>
</dbReference>
<dbReference type="OrthoDB" id="8659at2157"/>
<dbReference type="PANTHER" id="PTHR11476:SF7">
    <property type="entry name" value="HISTIDINE--TRNA LIGASE"/>
    <property type="match status" value="1"/>
</dbReference>
<dbReference type="PANTHER" id="PTHR11476">
    <property type="entry name" value="HISTIDYL-TRNA SYNTHETASE"/>
    <property type="match status" value="1"/>
</dbReference>
<accession>A0A401HBC8</accession>
<evidence type="ECO:0000256" key="3">
    <source>
        <dbReference type="ARBA" id="ARBA00047639"/>
    </source>
</evidence>
<keyword evidence="6" id="KW-0436">Ligase</keyword>
<name>A0A401HBC8_AERPX</name>
<protein>
    <recommendedName>
        <fullName evidence="1">histidine--tRNA ligase</fullName>
        <ecNumber evidence="1">6.1.1.21</ecNumber>
    </recommendedName>
</protein>
<proteinExistence type="predicted"/>
<dbReference type="GO" id="GO:0000166">
    <property type="term" value="F:nucleotide binding"/>
    <property type="evidence" value="ECO:0007669"/>
    <property type="project" value="UniProtKB-KW"/>
</dbReference>
<evidence type="ECO:0000259" key="4">
    <source>
        <dbReference type="Pfam" id="PF03129"/>
    </source>
</evidence>
<feature type="domain" description="Class II Histidinyl-tRNA synthetase (HisRS)-like catalytic core" evidence="5">
    <location>
        <begin position="36"/>
        <end position="161"/>
    </location>
</feature>
<feature type="non-terminal residue" evidence="6">
    <location>
        <position position="260"/>
    </location>
</feature>
<dbReference type="InterPro" id="IPR004154">
    <property type="entry name" value="Anticodon-bd"/>
</dbReference>
<organism evidence="6 7">
    <name type="scientific">Aeropyrum pernix</name>
    <dbReference type="NCBI Taxonomy" id="56636"/>
    <lineage>
        <taxon>Archaea</taxon>
        <taxon>Thermoproteota</taxon>
        <taxon>Thermoprotei</taxon>
        <taxon>Desulfurococcales</taxon>
        <taxon>Desulfurococcaceae</taxon>
        <taxon>Aeropyrum</taxon>
    </lineage>
</organism>
<dbReference type="Gene3D" id="3.30.930.10">
    <property type="entry name" value="Bira Bifunctional Protein, Domain 2"/>
    <property type="match status" value="1"/>
</dbReference>
<evidence type="ECO:0000313" key="6">
    <source>
        <dbReference type="EMBL" id="GBF09741.1"/>
    </source>
</evidence>
<dbReference type="Proteomes" id="UP000291213">
    <property type="component" value="Unassembled WGS sequence"/>
</dbReference>
<dbReference type="Pfam" id="PF13393">
    <property type="entry name" value="tRNA-synt_His"/>
    <property type="match status" value="1"/>
</dbReference>
<keyword evidence="2" id="KW-0547">Nucleotide-binding</keyword>
<feature type="non-terminal residue" evidence="6">
    <location>
        <position position="1"/>
    </location>
</feature>
<dbReference type="GO" id="GO:0006427">
    <property type="term" value="P:histidyl-tRNA aminoacylation"/>
    <property type="evidence" value="ECO:0007669"/>
    <property type="project" value="TreeGrafter"/>
</dbReference>
<dbReference type="GO" id="GO:0005829">
    <property type="term" value="C:cytosol"/>
    <property type="evidence" value="ECO:0007669"/>
    <property type="project" value="TreeGrafter"/>
</dbReference>
<reference evidence="6 7" key="1">
    <citation type="submission" date="2017-02" db="EMBL/GenBank/DDBJ databases">
        <title>isolation and characterization of a novel temperate virus Aeropyrum globular virus 1 infecting hyperthermophilic archaeon Aeropyrum.</title>
        <authorList>
            <person name="Yumiya M."/>
            <person name="Yoshida T."/>
            <person name="Sako Y."/>
        </authorList>
    </citation>
    <scope>NUCLEOTIDE SEQUENCE [LARGE SCALE GENOMIC DNA]</scope>
    <source>
        <strain evidence="6 7">YK1-12-2013</strain>
    </source>
</reference>
<dbReference type="InterPro" id="IPR041715">
    <property type="entry name" value="HisRS-like_core"/>
</dbReference>
<evidence type="ECO:0000256" key="2">
    <source>
        <dbReference type="ARBA" id="ARBA00022741"/>
    </source>
</evidence>
<dbReference type="GO" id="GO:0003723">
    <property type="term" value="F:RNA binding"/>
    <property type="evidence" value="ECO:0007669"/>
    <property type="project" value="TreeGrafter"/>
</dbReference>
<dbReference type="Gene3D" id="3.40.50.800">
    <property type="entry name" value="Anticodon-binding domain"/>
    <property type="match status" value="1"/>
</dbReference>
<dbReference type="SUPFAM" id="SSF52954">
    <property type="entry name" value="Class II aaRS ABD-related"/>
    <property type="match status" value="1"/>
</dbReference>